<comment type="catalytic activity">
    <reaction evidence="9 10">
        <text>1D-myo-inositol 2-amino-2-deoxy-alpha-D-glucopyranoside + L-cysteine + ATP = 1D-myo-inositol 2-(L-cysteinylamino)-2-deoxy-alpha-D-glucopyranoside + AMP + diphosphate + H(+)</text>
        <dbReference type="Rhea" id="RHEA:26176"/>
        <dbReference type="ChEBI" id="CHEBI:15378"/>
        <dbReference type="ChEBI" id="CHEBI:30616"/>
        <dbReference type="ChEBI" id="CHEBI:33019"/>
        <dbReference type="ChEBI" id="CHEBI:35235"/>
        <dbReference type="ChEBI" id="CHEBI:58886"/>
        <dbReference type="ChEBI" id="CHEBI:58887"/>
        <dbReference type="ChEBI" id="CHEBI:456215"/>
        <dbReference type="EC" id="6.3.1.13"/>
    </reaction>
</comment>
<evidence type="ECO:0000256" key="7">
    <source>
        <dbReference type="ARBA" id="ARBA00022833"/>
    </source>
</evidence>
<dbReference type="NCBIfam" id="TIGR03447">
    <property type="entry name" value="mycothiol_MshC"/>
    <property type="match status" value="1"/>
</dbReference>
<feature type="binding site" evidence="10">
    <location>
        <position position="44"/>
    </location>
    <ligand>
        <name>Zn(2+)</name>
        <dbReference type="ChEBI" id="CHEBI:29105"/>
    </ligand>
</feature>
<keyword evidence="5 10" id="KW-0479">Metal-binding</keyword>
<proteinExistence type="inferred from homology"/>
<feature type="binding site" evidence="10">
    <location>
        <position position="268"/>
    </location>
    <ligand>
        <name>Zn(2+)</name>
        <dbReference type="ChEBI" id="CHEBI:29105"/>
    </ligand>
</feature>
<organism evidence="12 13">
    <name type="scientific">Gryllotalpicola kribbensis</name>
    <dbReference type="NCBI Taxonomy" id="993084"/>
    <lineage>
        <taxon>Bacteria</taxon>
        <taxon>Bacillati</taxon>
        <taxon>Actinomycetota</taxon>
        <taxon>Actinomycetes</taxon>
        <taxon>Micrococcales</taxon>
        <taxon>Microbacteriaceae</taxon>
        <taxon>Gryllotalpicola</taxon>
    </lineage>
</organism>
<comment type="cofactor">
    <cofactor evidence="10">
        <name>Zn(2+)</name>
        <dbReference type="ChEBI" id="CHEBI:29105"/>
    </cofactor>
    <text evidence="10">Binds 1 zinc ion per subunit.</text>
</comment>
<evidence type="ECO:0000256" key="1">
    <source>
        <dbReference type="ARBA" id="ARBA00003679"/>
    </source>
</evidence>
<evidence type="ECO:0000313" key="12">
    <source>
        <dbReference type="EMBL" id="GAA4193967.1"/>
    </source>
</evidence>
<keyword evidence="7 10" id="KW-0862">Zinc</keyword>
<comment type="function">
    <text evidence="1 10">Catalyzes the ATP-dependent condensation of GlcN-Ins and L-cysteine to form L-Cys-GlcN-Ins.</text>
</comment>
<feature type="binding site" evidence="10">
    <location>
        <begin position="44"/>
        <end position="47"/>
    </location>
    <ligand>
        <name>L-cysteinyl-5'-AMP</name>
        <dbReference type="ChEBI" id="CHEBI:144924"/>
    </ligand>
</feature>
<evidence type="ECO:0000256" key="8">
    <source>
        <dbReference type="ARBA" id="ARBA00022840"/>
    </source>
</evidence>
<reference evidence="13" key="1">
    <citation type="journal article" date="2019" name="Int. J. Syst. Evol. Microbiol.">
        <title>The Global Catalogue of Microorganisms (GCM) 10K type strain sequencing project: providing services to taxonomists for standard genome sequencing and annotation.</title>
        <authorList>
            <consortium name="The Broad Institute Genomics Platform"/>
            <consortium name="The Broad Institute Genome Sequencing Center for Infectious Disease"/>
            <person name="Wu L."/>
            <person name="Ma J."/>
        </authorList>
    </citation>
    <scope>NUCLEOTIDE SEQUENCE [LARGE SCALE GENOMIC DNA]</scope>
    <source>
        <strain evidence="13">JCM 17593</strain>
    </source>
</reference>
<protein>
    <recommendedName>
        <fullName evidence="10">L-cysteine:1D-myo-inositol 2-amino-2-deoxy-alpha-D-glucopyranoside ligase</fullName>
        <shortName evidence="10">L-Cys:GlcN-Ins ligase</shortName>
        <ecNumber evidence="10">6.3.1.13</ecNumber>
    </recommendedName>
    <alternativeName>
        <fullName evidence="10">Mycothiol ligase</fullName>
        <shortName evidence="10">MSH ligase</shortName>
    </alternativeName>
</protein>
<sequence>MDAWPSPALPAVPGHGVAPLVYDSASDALVAAEPAGETATLYVCGITPYDATHLGHAATYLAFDTLQRVWRDAGYAVRYAQNITDVDDPLLERAARDGVDWQALAAAEIDGFRSDMAALGIIPPDAYVAVTERIEPTAVAVAELLANGLAYRATADDASDDSDGFDVYFDTTAAADVSPWRLGQESRLTPDEMLPIFAERGGDPTRVGKRNELDPLLWRAARPGEPSWDSPVGRGRPGWHIECAVIALNELGETVTVLGGGSDLLFPHHEFSAANASALTGEPAARVYAHSGMVAYRGEKMSKSLGNLVKVSELRAAGVDPRALRLALLAHHYRDDWEWTDASLPTALERLRRWRAAPSAPGEYAALAELREALHHDLDTPAALAVVDAAVEAGGLSPELRSGIHLLLGIEL</sequence>
<keyword evidence="13" id="KW-1185">Reference proteome</keyword>
<name>A0ABP8AYX9_9MICO</name>
<dbReference type="InterPro" id="IPR017812">
    <property type="entry name" value="Mycothiol_ligase_MshC"/>
</dbReference>
<evidence type="ECO:0000256" key="3">
    <source>
        <dbReference type="ARBA" id="ARBA00011245"/>
    </source>
</evidence>
<dbReference type="CDD" id="cd00672">
    <property type="entry name" value="CysRS_core"/>
    <property type="match status" value="1"/>
</dbReference>
<dbReference type="Proteomes" id="UP001500213">
    <property type="component" value="Unassembled WGS sequence"/>
</dbReference>
<dbReference type="Pfam" id="PF01406">
    <property type="entry name" value="tRNA-synt_1e"/>
    <property type="match status" value="1"/>
</dbReference>
<feature type="binding site" evidence="10">
    <location>
        <position position="239"/>
    </location>
    <ligand>
        <name>L-cysteinyl-5'-AMP</name>
        <dbReference type="ChEBI" id="CHEBI:144924"/>
    </ligand>
</feature>
<evidence type="ECO:0000256" key="6">
    <source>
        <dbReference type="ARBA" id="ARBA00022741"/>
    </source>
</evidence>
<feature type="domain" description="tRNA synthetases class I catalytic" evidence="11">
    <location>
        <begin position="37"/>
        <end position="347"/>
    </location>
</feature>
<dbReference type="Gene3D" id="1.20.120.640">
    <property type="entry name" value="Anticodon-binding domain of a subclass of class I aminoacyl-tRNA synthetases"/>
    <property type="match status" value="1"/>
</dbReference>
<comment type="subunit">
    <text evidence="3 10">Monomer.</text>
</comment>
<dbReference type="Gene3D" id="3.40.50.620">
    <property type="entry name" value="HUPs"/>
    <property type="match status" value="1"/>
</dbReference>
<feature type="binding site" evidence="10">
    <location>
        <begin position="82"/>
        <end position="84"/>
    </location>
    <ligand>
        <name>L-cysteinyl-5'-AMP</name>
        <dbReference type="ChEBI" id="CHEBI:144924"/>
    </ligand>
</feature>
<evidence type="ECO:0000256" key="10">
    <source>
        <dbReference type="HAMAP-Rule" id="MF_01697"/>
    </source>
</evidence>
<dbReference type="GO" id="GO:0016874">
    <property type="term" value="F:ligase activity"/>
    <property type="evidence" value="ECO:0007669"/>
    <property type="project" value="UniProtKB-KW"/>
</dbReference>
<dbReference type="InterPro" id="IPR032678">
    <property type="entry name" value="tRNA-synt_1_cat_dom"/>
</dbReference>
<evidence type="ECO:0000256" key="5">
    <source>
        <dbReference type="ARBA" id="ARBA00022723"/>
    </source>
</evidence>
<dbReference type="InterPro" id="IPR014729">
    <property type="entry name" value="Rossmann-like_a/b/a_fold"/>
</dbReference>
<feature type="binding site" evidence="10">
    <location>
        <position position="59"/>
    </location>
    <ligand>
        <name>L-cysteinyl-5'-AMP</name>
        <dbReference type="ChEBI" id="CHEBI:144924"/>
    </ligand>
</feature>
<feature type="binding site" evidence="10">
    <location>
        <position position="243"/>
    </location>
    <ligand>
        <name>Zn(2+)</name>
        <dbReference type="ChEBI" id="CHEBI:29105"/>
    </ligand>
</feature>
<evidence type="ECO:0000259" key="11">
    <source>
        <dbReference type="Pfam" id="PF01406"/>
    </source>
</evidence>
<dbReference type="EMBL" id="BAABBX010000016">
    <property type="protein sequence ID" value="GAA4193967.1"/>
    <property type="molecule type" value="Genomic_DNA"/>
</dbReference>
<evidence type="ECO:0000256" key="9">
    <source>
        <dbReference type="ARBA" id="ARBA00048350"/>
    </source>
</evidence>
<accession>A0ABP8AYX9</accession>
<dbReference type="SUPFAM" id="SSF52374">
    <property type="entry name" value="Nucleotidylyl transferase"/>
    <property type="match status" value="1"/>
</dbReference>
<keyword evidence="8 10" id="KW-0067">ATP-binding</keyword>
<dbReference type="PANTHER" id="PTHR10890">
    <property type="entry name" value="CYSTEINYL-TRNA SYNTHETASE"/>
    <property type="match status" value="1"/>
</dbReference>
<dbReference type="PRINTS" id="PR00983">
    <property type="entry name" value="TRNASYNTHCYS"/>
</dbReference>
<keyword evidence="6 10" id="KW-0547">Nucleotide-binding</keyword>
<gene>
    <name evidence="10 12" type="primary">mshC</name>
    <name evidence="12" type="ORF">GCM10022288_28600</name>
</gene>
<feature type="binding site" evidence="10">
    <location>
        <begin position="261"/>
        <end position="263"/>
    </location>
    <ligand>
        <name>L-cysteinyl-5'-AMP</name>
        <dbReference type="ChEBI" id="CHEBI:144924"/>
    </ligand>
</feature>
<feature type="binding site" evidence="10">
    <location>
        <position position="294"/>
    </location>
    <ligand>
        <name>L-cysteinyl-5'-AMP</name>
        <dbReference type="ChEBI" id="CHEBI:144924"/>
    </ligand>
</feature>
<feature type="short sequence motif" description="'KMSKS' region" evidence="10">
    <location>
        <begin position="300"/>
        <end position="304"/>
    </location>
</feature>
<dbReference type="RefSeq" id="WP_344778049.1">
    <property type="nucleotide sequence ID" value="NZ_BAABBX010000016.1"/>
</dbReference>
<evidence type="ECO:0000256" key="4">
    <source>
        <dbReference type="ARBA" id="ARBA00022598"/>
    </source>
</evidence>
<dbReference type="PANTHER" id="PTHR10890:SF3">
    <property type="entry name" value="CYSTEINE--TRNA LIGASE, CYTOPLASMIC"/>
    <property type="match status" value="1"/>
</dbReference>
<dbReference type="InterPro" id="IPR024909">
    <property type="entry name" value="Cys-tRNA/MSH_ligase"/>
</dbReference>
<comment type="similarity">
    <text evidence="2 10">Belongs to the class-I aminoacyl-tRNA synthetase family. MshC subfamily.</text>
</comment>
<evidence type="ECO:0000313" key="13">
    <source>
        <dbReference type="Proteomes" id="UP001500213"/>
    </source>
</evidence>
<feature type="short sequence motif" description="'ERGGDP' region" evidence="10">
    <location>
        <begin position="199"/>
        <end position="204"/>
    </location>
</feature>
<evidence type="ECO:0000256" key="2">
    <source>
        <dbReference type="ARBA" id="ARBA00007723"/>
    </source>
</evidence>
<dbReference type="EC" id="6.3.1.13" evidence="10"/>
<dbReference type="HAMAP" id="MF_01697">
    <property type="entry name" value="MshC"/>
    <property type="match status" value="1"/>
</dbReference>
<comment type="caution">
    <text evidence="12">The sequence shown here is derived from an EMBL/GenBank/DDBJ whole genome shotgun (WGS) entry which is preliminary data.</text>
</comment>
<feature type="short sequence motif" description="'HIGH' region" evidence="10">
    <location>
        <begin position="46"/>
        <end position="56"/>
    </location>
</feature>
<keyword evidence="4 10" id="KW-0436">Ligase</keyword>